<evidence type="ECO:0000313" key="1">
    <source>
        <dbReference type="EMBL" id="SVE40592.1"/>
    </source>
</evidence>
<reference evidence="1" key="1">
    <citation type="submission" date="2018-05" db="EMBL/GenBank/DDBJ databases">
        <authorList>
            <person name="Lanie J.A."/>
            <person name="Ng W.-L."/>
            <person name="Kazmierczak K.M."/>
            <person name="Andrzejewski T.M."/>
            <person name="Davidsen T.M."/>
            <person name="Wayne K.J."/>
            <person name="Tettelin H."/>
            <person name="Glass J.I."/>
            <person name="Rusch D."/>
            <person name="Podicherti R."/>
            <person name="Tsui H.-C.T."/>
            <person name="Winkler M.E."/>
        </authorList>
    </citation>
    <scope>NUCLEOTIDE SEQUENCE</scope>
</reference>
<feature type="non-terminal residue" evidence="1">
    <location>
        <position position="1"/>
    </location>
</feature>
<dbReference type="AlphaFoldDB" id="A0A383D7W8"/>
<gene>
    <name evidence="1" type="ORF">METZ01_LOCUS493446</name>
</gene>
<organism evidence="1">
    <name type="scientific">marine metagenome</name>
    <dbReference type="NCBI Taxonomy" id="408172"/>
    <lineage>
        <taxon>unclassified sequences</taxon>
        <taxon>metagenomes</taxon>
        <taxon>ecological metagenomes</taxon>
    </lineage>
</organism>
<accession>A0A383D7W8</accession>
<name>A0A383D7W8_9ZZZZ</name>
<dbReference type="EMBL" id="UINC01215073">
    <property type="protein sequence ID" value="SVE40592.1"/>
    <property type="molecule type" value="Genomic_DNA"/>
</dbReference>
<protein>
    <submittedName>
        <fullName evidence="1">Uncharacterized protein</fullName>
    </submittedName>
</protein>
<sequence length="114" mass="13863">FAGIPYEMFFYVENDYKISQSDYETAINNLKYFKLIGNINSFEIFVKKFISLYGFIIHENLYGSDLHSYTHQRVFNYDRNFIDLMIKKLYQEVVDYNFYDILLMREIEKISKNV</sequence>
<proteinExistence type="predicted"/>